<dbReference type="EMBL" id="KE546992">
    <property type="protein sequence ID" value="EPY50584.1"/>
    <property type="molecule type" value="Genomic_DNA"/>
</dbReference>
<dbReference type="GeneID" id="25035204"/>
<evidence type="ECO:0000313" key="18">
    <source>
        <dbReference type="EMBL" id="EPY50584.1"/>
    </source>
</evidence>
<dbReference type="GO" id="GO:0004853">
    <property type="term" value="F:uroporphyrinogen decarboxylase activity"/>
    <property type="evidence" value="ECO:0007669"/>
    <property type="project" value="UniProtKB-EC"/>
</dbReference>
<name>S9VWG0_SCHCR</name>
<dbReference type="HAMAP" id="MF_00218">
    <property type="entry name" value="URO_D"/>
    <property type="match status" value="1"/>
</dbReference>
<feature type="domain" description="Uroporphyrinogen decarboxylase (URO-D)" evidence="16">
    <location>
        <begin position="23"/>
        <end position="32"/>
    </location>
</feature>
<dbReference type="eggNOG" id="KOG2872">
    <property type="taxonomic scope" value="Eukaryota"/>
</dbReference>
<comment type="subcellular location">
    <subcellularLocation>
        <location evidence="1">Cytoplasm</location>
    </subcellularLocation>
</comment>
<dbReference type="PROSITE" id="PS00907">
    <property type="entry name" value="UROD_2"/>
    <property type="match status" value="1"/>
</dbReference>
<dbReference type="GO" id="GO:0006782">
    <property type="term" value="P:protoporphyrinogen IX biosynthetic process"/>
    <property type="evidence" value="ECO:0007669"/>
    <property type="project" value="UniProtKB-UniPathway"/>
</dbReference>
<reference evidence="18 19" key="1">
    <citation type="journal article" date="2011" name="Science">
        <title>Comparative functional genomics of the fission yeasts.</title>
        <authorList>
            <person name="Rhind N."/>
            <person name="Chen Z."/>
            <person name="Yassour M."/>
            <person name="Thompson D.A."/>
            <person name="Haas B.J."/>
            <person name="Habib N."/>
            <person name="Wapinski I."/>
            <person name="Roy S."/>
            <person name="Lin M.F."/>
            <person name="Heiman D.I."/>
            <person name="Young S.K."/>
            <person name="Furuya K."/>
            <person name="Guo Y."/>
            <person name="Pidoux A."/>
            <person name="Chen H.M."/>
            <person name="Robbertse B."/>
            <person name="Goldberg J.M."/>
            <person name="Aoki K."/>
            <person name="Bayne E.H."/>
            <person name="Berlin A.M."/>
            <person name="Desjardins C.A."/>
            <person name="Dobbs E."/>
            <person name="Dukaj L."/>
            <person name="Fan L."/>
            <person name="FitzGerald M.G."/>
            <person name="French C."/>
            <person name="Gujja S."/>
            <person name="Hansen K."/>
            <person name="Keifenheim D."/>
            <person name="Levin J.Z."/>
            <person name="Mosher R.A."/>
            <person name="Mueller C.A."/>
            <person name="Pfiffner J."/>
            <person name="Priest M."/>
            <person name="Russ C."/>
            <person name="Smialowska A."/>
            <person name="Swoboda P."/>
            <person name="Sykes S.M."/>
            <person name="Vaughn M."/>
            <person name="Vengrova S."/>
            <person name="Yoder R."/>
            <person name="Zeng Q."/>
            <person name="Allshire R."/>
            <person name="Baulcombe D."/>
            <person name="Birren B.W."/>
            <person name="Brown W."/>
            <person name="Ekwall K."/>
            <person name="Kellis M."/>
            <person name="Leatherwood J."/>
            <person name="Levin H."/>
            <person name="Margalit H."/>
            <person name="Martienssen R."/>
            <person name="Nieduszynski C.A."/>
            <person name="Spatafora J.W."/>
            <person name="Friedman N."/>
            <person name="Dalgaard J.Z."/>
            <person name="Baumann P."/>
            <person name="Niki H."/>
            <person name="Regev A."/>
            <person name="Nusbaum C."/>
        </authorList>
    </citation>
    <scope>NUCLEOTIDE SEQUENCE [LARGE SCALE GENOMIC DNA]</scope>
    <source>
        <strain evidence="19">OY26 / ATCC MYA-4695 / CBS 11777 / NBRC 106824 / NRRL Y48691</strain>
    </source>
</reference>
<keyword evidence="6" id="KW-0963">Cytoplasm</keyword>
<keyword evidence="7 14" id="KW-0210">Decarboxylase</keyword>
<dbReference type="CDD" id="cd00717">
    <property type="entry name" value="URO-D"/>
    <property type="match status" value="1"/>
</dbReference>
<evidence type="ECO:0000256" key="10">
    <source>
        <dbReference type="ARBA" id="ARBA00023244"/>
    </source>
</evidence>
<dbReference type="FunFam" id="3.20.20.210:FF:000004">
    <property type="entry name" value="Uroporphyrinogen decarboxylase"/>
    <property type="match status" value="1"/>
</dbReference>
<evidence type="ECO:0000256" key="2">
    <source>
        <dbReference type="ARBA" id="ARBA00004804"/>
    </source>
</evidence>
<dbReference type="Pfam" id="PF01208">
    <property type="entry name" value="URO-D"/>
    <property type="match status" value="1"/>
</dbReference>
<dbReference type="InterPro" id="IPR038071">
    <property type="entry name" value="UROD/MetE-like_sf"/>
</dbReference>
<dbReference type="SUPFAM" id="SSF51726">
    <property type="entry name" value="UROD/MetE-like"/>
    <property type="match status" value="1"/>
</dbReference>
<gene>
    <name evidence="18" type="ORF">SPOG_00873</name>
</gene>
<keyword evidence="19" id="KW-1185">Reference proteome</keyword>
<comment type="function">
    <text evidence="13">Catalyzes the sequential decarboxylation of four acetate groups of uroporphyrinogen-III (octacarboxyporphyrin) to yield coproporphyrinogen-III (tetracarboxyporphyrin) with the formation of intermediate hepta-, hexa- and penta-carboxylate porphyrinogens in the heme biosynthesis pathway. Acts on a number of porphyrinogens, but only coproporphyrinogen III can ultimately be converted to heme.</text>
</comment>
<evidence type="ECO:0000256" key="13">
    <source>
        <dbReference type="ARBA" id="ARBA00058098"/>
    </source>
</evidence>
<comment type="catalytic activity">
    <reaction evidence="12">
        <text>uroporphyrinogen I + 4 H(+) = coproporphyrinogen I + 4 CO2</text>
        <dbReference type="Rhea" id="RHEA:31239"/>
        <dbReference type="ChEBI" id="CHEBI:15378"/>
        <dbReference type="ChEBI" id="CHEBI:16526"/>
        <dbReference type="ChEBI" id="CHEBI:62626"/>
        <dbReference type="ChEBI" id="CHEBI:62631"/>
    </reaction>
</comment>
<evidence type="ECO:0000259" key="16">
    <source>
        <dbReference type="PROSITE" id="PS00906"/>
    </source>
</evidence>
<evidence type="ECO:0000256" key="7">
    <source>
        <dbReference type="ARBA" id="ARBA00022793"/>
    </source>
</evidence>
<evidence type="ECO:0000313" key="19">
    <source>
        <dbReference type="Proteomes" id="UP000015464"/>
    </source>
</evidence>
<dbReference type="EC" id="4.1.1.37" evidence="4 14"/>
<evidence type="ECO:0000256" key="12">
    <source>
        <dbReference type="ARBA" id="ARBA00052550"/>
    </source>
</evidence>
<feature type="domain" description="Uroporphyrinogen decarboxylase (URO-D)" evidence="17">
    <location>
        <begin position="145"/>
        <end position="161"/>
    </location>
</feature>
<dbReference type="RefSeq" id="XP_013024504.1">
    <property type="nucleotide sequence ID" value="XM_013169050.1"/>
</dbReference>
<protein>
    <recommendedName>
        <fullName evidence="5 14">Uroporphyrinogen decarboxylase</fullName>
        <ecNumber evidence="4 14">4.1.1.37</ecNumber>
    </recommendedName>
</protein>
<dbReference type="PROSITE" id="PS00906">
    <property type="entry name" value="UROD_1"/>
    <property type="match status" value="1"/>
</dbReference>
<dbReference type="OMA" id="LWLMRQA"/>
<dbReference type="InterPro" id="IPR000257">
    <property type="entry name" value="Uroporphyrinogen_deCOase"/>
</dbReference>
<organism evidence="18 19">
    <name type="scientific">Schizosaccharomyces cryophilus (strain OY26 / ATCC MYA-4695 / CBS 11777 / NBRC 106824 / NRRL Y48691)</name>
    <name type="common">Fission yeast</name>
    <dbReference type="NCBI Taxonomy" id="653667"/>
    <lineage>
        <taxon>Eukaryota</taxon>
        <taxon>Fungi</taxon>
        <taxon>Dikarya</taxon>
        <taxon>Ascomycota</taxon>
        <taxon>Taphrinomycotina</taxon>
        <taxon>Schizosaccharomycetes</taxon>
        <taxon>Schizosaccharomycetales</taxon>
        <taxon>Schizosaccharomycetaceae</taxon>
        <taxon>Schizosaccharomyces</taxon>
    </lineage>
</organism>
<comment type="catalytic activity">
    <reaction evidence="11 14">
        <text>uroporphyrinogen III + 4 H(+) = coproporphyrinogen III + 4 CO2</text>
        <dbReference type="Rhea" id="RHEA:19865"/>
        <dbReference type="ChEBI" id="CHEBI:15378"/>
        <dbReference type="ChEBI" id="CHEBI:16526"/>
        <dbReference type="ChEBI" id="CHEBI:57308"/>
        <dbReference type="ChEBI" id="CHEBI:57309"/>
        <dbReference type="EC" id="4.1.1.37"/>
    </reaction>
</comment>
<evidence type="ECO:0000256" key="5">
    <source>
        <dbReference type="ARBA" id="ARBA00014308"/>
    </source>
</evidence>
<dbReference type="HOGENOM" id="CLU_040933_0_0_1"/>
<dbReference type="OrthoDB" id="339900at2759"/>
<evidence type="ECO:0000256" key="15">
    <source>
        <dbReference type="RuleBase" id="RU004169"/>
    </source>
</evidence>
<dbReference type="InterPro" id="IPR006361">
    <property type="entry name" value="Uroporphyrinogen_deCO2ase_HemE"/>
</dbReference>
<evidence type="ECO:0000256" key="6">
    <source>
        <dbReference type="ARBA" id="ARBA00022490"/>
    </source>
</evidence>
<sequence>MYPSMKNDLILRAARGETVERPPVWIMRQAGRYLPEYHKLRSKQSFFEMCQTPETSCELTLQPIKRFDGLLDAGIIFSDILVIPQALGMQVVMLEQKGPHFPEPLVTPEDLEKLEKVPNIPAKLGYVMDAISLTRENLDGKVPLLGFSGAPWTIMAYMIEGGGSKAFTKAKTWLFRYPEASHRLLTMVTDATIVYLTQQVYAGAQMLQIFDSWAGELSPQDFFEFSYPYLVKICEGVKKELKKSKRTPVPMIVFPKGAWYALDKLCDSGYDVIGLDWTIDPREAVRIRGERRVIFQGNLDPNILYGGREIIESRTKEMIEAFNGGKQGYIINLGHGITPGVNPDDVRFFLEQCHKYGSQN</sequence>
<dbReference type="GO" id="GO:0005829">
    <property type="term" value="C:cytosol"/>
    <property type="evidence" value="ECO:0007669"/>
    <property type="project" value="TreeGrafter"/>
</dbReference>
<dbReference type="NCBIfam" id="TIGR01464">
    <property type="entry name" value="hemE"/>
    <property type="match status" value="1"/>
</dbReference>
<evidence type="ECO:0000259" key="17">
    <source>
        <dbReference type="PROSITE" id="PS00907"/>
    </source>
</evidence>
<dbReference type="Proteomes" id="UP000015464">
    <property type="component" value="Unassembled WGS sequence"/>
</dbReference>
<comment type="similarity">
    <text evidence="3 15">Belongs to the uroporphyrinogen decarboxylase family.</text>
</comment>
<comment type="pathway">
    <text evidence="2 14">Porphyrin-containing compound metabolism; protoporphyrin-IX biosynthesis; coproporphyrinogen-III from 5-aminolevulinate: step 4/4.</text>
</comment>
<evidence type="ECO:0000256" key="1">
    <source>
        <dbReference type="ARBA" id="ARBA00004496"/>
    </source>
</evidence>
<dbReference type="AlphaFoldDB" id="S9VWG0"/>
<evidence type="ECO:0000256" key="11">
    <source>
        <dbReference type="ARBA" id="ARBA00048033"/>
    </source>
</evidence>
<dbReference type="PANTHER" id="PTHR21091:SF169">
    <property type="entry name" value="UROPORPHYRINOGEN DECARBOXYLASE"/>
    <property type="match status" value="1"/>
</dbReference>
<dbReference type="UniPathway" id="UPA00251">
    <property type="reaction ID" value="UER00321"/>
</dbReference>
<keyword evidence="10 14" id="KW-0627">Porphyrin biosynthesis</keyword>
<proteinExistence type="inferred from homology"/>
<dbReference type="PANTHER" id="PTHR21091">
    <property type="entry name" value="METHYLTETRAHYDROFOLATE:HOMOCYSTEINE METHYLTRANSFERASE RELATED"/>
    <property type="match status" value="1"/>
</dbReference>
<evidence type="ECO:0000256" key="9">
    <source>
        <dbReference type="ARBA" id="ARBA00023239"/>
    </source>
</evidence>
<evidence type="ECO:0000256" key="3">
    <source>
        <dbReference type="ARBA" id="ARBA00009935"/>
    </source>
</evidence>
<evidence type="ECO:0000256" key="8">
    <source>
        <dbReference type="ARBA" id="ARBA00023133"/>
    </source>
</evidence>
<dbReference type="STRING" id="653667.S9VWG0"/>
<keyword evidence="9 14" id="KW-0456">Lyase</keyword>
<accession>S9VWG0</accession>
<evidence type="ECO:0000256" key="4">
    <source>
        <dbReference type="ARBA" id="ARBA00012288"/>
    </source>
</evidence>
<evidence type="ECO:0000256" key="14">
    <source>
        <dbReference type="RuleBase" id="RU000554"/>
    </source>
</evidence>
<dbReference type="Gene3D" id="3.20.20.210">
    <property type="match status" value="1"/>
</dbReference>
<keyword evidence="8" id="KW-0350">Heme biosynthesis</keyword>